<dbReference type="InterPro" id="IPR044455">
    <property type="entry name" value="ADAD1_DSRM"/>
</dbReference>
<accession>A0A5B7L1R7</accession>
<dbReference type="GO" id="GO:0006396">
    <property type="term" value="P:RNA processing"/>
    <property type="evidence" value="ECO:0007669"/>
    <property type="project" value="InterPro"/>
</dbReference>
<dbReference type="PROSITE" id="PS50137">
    <property type="entry name" value="DS_RBD"/>
    <property type="match status" value="2"/>
</dbReference>
<evidence type="ECO:0000259" key="4">
    <source>
        <dbReference type="PROSITE" id="PS50141"/>
    </source>
</evidence>
<dbReference type="GO" id="GO:0008251">
    <property type="term" value="F:tRNA-specific adenosine deaminase activity"/>
    <property type="evidence" value="ECO:0007669"/>
    <property type="project" value="TreeGrafter"/>
</dbReference>
<evidence type="ECO:0000256" key="1">
    <source>
        <dbReference type="PROSITE-ProRule" id="PRU00266"/>
    </source>
</evidence>
<dbReference type="Gene3D" id="3.30.160.20">
    <property type="match status" value="2"/>
</dbReference>
<dbReference type="Pfam" id="PF00035">
    <property type="entry name" value="dsrm"/>
    <property type="match status" value="2"/>
</dbReference>
<proteinExistence type="evidence at transcript level"/>
<dbReference type="PANTHER" id="PTHR10910">
    <property type="entry name" value="EUKARYOTE SPECIFIC DSRNA BINDING PROTEIN"/>
    <property type="match status" value="1"/>
</dbReference>
<dbReference type="GO" id="GO:0003726">
    <property type="term" value="F:double-stranded RNA adenosine deaminase activity"/>
    <property type="evidence" value="ECO:0007669"/>
    <property type="project" value="TreeGrafter"/>
</dbReference>
<sequence>MDSTVLKAMQNVQRKYKEKLDEAKKLDLPGPPTPYIPGLTARPPESVATLSHSQASLPKVVPKELVEAFLNGSKHPVSALMEYASMMRLTPTFQEVAVEQYSFTAKFANECHVGTTRYPQGVGKTKKEAKTNAAKIAFTMLLGLDEDDVNDNSESGTVAYDAMGRKLVMPKDCVSNSEHQTVCSSVNDIPRGAASAAAVSQASPFSKTRSDDVKAEEEGSVETNPVSALQVFCSQKRIPFTIIVDDKQGPYGFRAEVKVHDRNVVEAYGRSKKEAKRKVASEALQSLMETEQQVPSGIEDLPLPDRMANIAYQKLFSVLQHVPDLYAVKKNFAAFIVQRSATDVGEVVAIGVGNTCLSSSNLTTDGRTLIDSYAVTVARRALLKYFHRELKSYYDGSKLLSIFCPSSTSCLMRLKDHISLHLFVSQPPEGDYGLFADTPSSALTPENMELVAFGAHFPSFDAEGCSFLSVKDEDGVVLPVAEDQQPHQSLPDIEAGEDIMVMSCSDKLLRWNILGLQGALLTHFLEPAYLSSIIVGAKFDHGHCSRAVCCRVYDVLSESLPSTYHINHPRLHPVSISFTHHYPDGQHATSLSVNWSEGDDKVEVTDGFTGKTTPMSPFKTGASMASRLCKAGFMARFRELAKVSQKSQLLKLSTFHEAKLKASEYQVSKRAMCEHCIQAGIGCWVAKPAEIENFSK</sequence>
<dbReference type="SMART" id="SM00358">
    <property type="entry name" value="DSRM"/>
    <property type="match status" value="2"/>
</dbReference>
<organism evidence="5">
    <name type="scientific">Haliotis diversicolor</name>
    <name type="common">Abalone</name>
    <name type="synonym">Sulculus diversicolor</name>
    <dbReference type="NCBI Taxonomy" id="36095"/>
    <lineage>
        <taxon>Eukaryota</taxon>
        <taxon>Metazoa</taxon>
        <taxon>Spiralia</taxon>
        <taxon>Lophotrochozoa</taxon>
        <taxon>Mollusca</taxon>
        <taxon>Gastropoda</taxon>
        <taxon>Vetigastropoda</taxon>
        <taxon>Lepetellida</taxon>
        <taxon>Haliotoidea</taxon>
        <taxon>Haliotidae</taxon>
        <taxon>Haliotis</taxon>
    </lineage>
</organism>
<name>A0A5B7L1R7_HALDV</name>
<dbReference type="Pfam" id="PF02137">
    <property type="entry name" value="A_deamin"/>
    <property type="match status" value="1"/>
</dbReference>
<protein>
    <submittedName>
        <fullName evidence="5">Adenosine deaminase domain-containing protein</fullName>
    </submittedName>
</protein>
<evidence type="ECO:0000313" key="5">
    <source>
        <dbReference type="EMBL" id="QAB05536.1"/>
    </source>
</evidence>
<reference evidence="5" key="1">
    <citation type="submission" date="2018-08" db="EMBL/GenBank/DDBJ databases">
        <authorList>
            <person name="Rosani U."/>
            <person name="Bai C.-M."/>
        </authorList>
    </citation>
    <scope>NUCLEOTIDE SEQUENCE</scope>
    <source>
        <strain evidence="5">ADAD_54493</strain>
    </source>
</reference>
<feature type="domain" description="DRBM" evidence="3">
    <location>
        <begin position="224"/>
        <end position="289"/>
    </location>
</feature>
<feature type="compositionally biased region" description="Basic and acidic residues" evidence="2">
    <location>
        <begin position="208"/>
        <end position="217"/>
    </location>
</feature>
<dbReference type="AlphaFoldDB" id="A0A5B7L1R7"/>
<dbReference type="InterPro" id="IPR002466">
    <property type="entry name" value="A_deamin"/>
</dbReference>
<keyword evidence="1" id="KW-0694">RNA-binding</keyword>
<dbReference type="SUPFAM" id="SSF54768">
    <property type="entry name" value="dsRNA-binding domain-like"/>
    <property type="match status" value="2"/>
</dbReference>
<dbReference type="PROSITE" id="PS50141">
    <property type="entry name" value="A_DEAMIN_EDITASE"/>
    <property type="match status" value="1"/>
</dbReference>
<dbReference type="SMART" id="SM00552">
    <property type="entry name" value="ADEAMc"/>
    <property type="match status" value="1"/>
</dbReference>
<dbReference type="GO" id="GO:0006382">
    <property type="term" value="P:adenosine to inosine editing"/>
    <property type="evidence" value="ECO:0007669"/>
    <property type="project" value="TreeGrafter"/>
</dbReference>
<evidence type="ECO:0000259" key="3">
    <source>
        <dbReference type="PROSITE" id="PS50137"/>
    </source>
</evidence>
<feature type="domain" description="A to I editase" evidence="4">
    <location>
        <begin position="349"/>
        <end position="694"/>
    </location>
</feature>
<feature type="domain" description="DRBM" evidence="3">
    <location>
        <begin position="75"/>
        <end position="143"/>
    </location>
</feature>
<dbReference type="GO" id="GO:0003725">
    <property type="term" value="F:double-stranded RNA binding"/>
    <property type="evidence" value="ECO:0007669"/>
    <property type="project" value="TreeGrafter"/>
</dbReference>
<dbReference type="EMBL" id="MH708894">
    <property type="protein sequence ID" value="QAB05536.1"/>
    <property type="molecule type" value="mRNA"/>
</dbReference>
<dbReference type="GO" id="GO:0005737">
    <property type="term" value="C:cytoplasm"/>
    <property type="evidence" value="ECO:0007669"/>
    <property type="project" value="TreeGrafter"/>
</dbReference>
<dbReference type="PANTHER" id="PTHR10910:SF145">
    <property type="entry name" value="DOUBLE-STRANDED RNA-SPECIFIC ADENOSINE DEAMINASE-LIKE"/>
    <property type="match status" value="1"/>
</dbReference>
<dbReference type="GO" id="GO:0005730">
    <property type="term" value="C:nucleolus"/>
    <property type="evidence" value="ECO:0007669"/>
    <property type="project" value="TreeGrafter"/>
</dbReference>
<evidence type="ECO:0000256" key="2">
    <source>
        <dbReference type="SAM" id="MobiDB-lite"/>
    </source>
</evidence>
<dbReference type="CDD" id="cd19905">
    <property type="entry name" value="DSRM_ADAD1"/>
    <property type="match status" value="1"/>
</dbReference>
<gene>
    <name evidence="5" type="primary">ADAD</name>
</gene>
<dbReference type="InterPro" id="IPR014720">
    <property type="entry name" value="dsRBD_dom"/>
</dbReference>
<feature type="region of interest" description="Disordered" evidence="2">
    <location>
        <begin position="197"/>
        <end position="221"/>
    </location>
</feature>
<dbReference type="CDD" id="cd19875">
    <property type="entry name" value="DSRM_EIF2AK2-like"/>
    <property type="match status" value="1"/>
</dbReference>